<dbReference type="STRING" id="331113.SNE_A23550"/>
<dbReference type="HOGENOM" id="CLU_1110809_0_0_0"/>
<name>F8L4I1_SIMNZ</name>
<evidence type="ECO:0000313" key="2">
    <source>
        <dbReference type="Proteomes" id="UP000000496"/>
    </source>
</evidence>
<proteinExistence type="predicted"/>
<dbReference type="SUPFAM" id="SSF53448">
    <property type="entry name" value="Nucleotide-diphospho-sugar transferases"/>
    <property type="match status" value="1"/>
</dbReference>
<dbReference type="AlphaFoldDB" id="F8L4I1"/>
<protein>
    <recommendedName>
        <fullName evidence="3">Nucleotide-diphospho-sugar transferase domain-containing protein</fullName>
    </recommendedName>
</protein>
<reference evidence="1 2" key="2">
    <citation type="journal article" date="2011" name="Mol. Biol. Evol.">
        <title>Unity in variety--the pan-genome of the Chlamydiae.</title>
        <authorList>
            <person name="Collingro A."/>
            <person name="Tischler P."/>
            <person name="Weinmaier T."/>
            <person name="Penz T."/>
            <person name="Heinz E."/>
            <person name="Brunham R.C."/>
            <person name="Read T.D."/>
            <person name="Bavoil P.M."/>
            <person name="Sachse K."/>
            <person name="Kahane S."/>
            <person name="Friedman M.G."/>
            <person name="Rattei T."/>
            <person name="Myers G.S."/>
            <person name="Horn M."/>
        </authorList>
    </citation>
    <scope>NUCLEOTIDE SEQUENCE [LARGE SCALE GENOMIC DNA]</scope>
    <source>
        <strain evidence="2">ATCC VR-1471 / Z</strain>
    </source>
</reference>
<dbReference type="Gene3D" id="3.90.550.10">
    <property type="entry name" value="Spore Coat Polysaccharide Biosynthesis Protein SpsA, Chain A"/>
    <property type="match status" value="1"/>
</dbReference>
<sequence length="235" mass="26359">MINKSQGILTGCDSNHEWMLKWWWNHYQTCNSYPVTFIDFGMTQGAKNWCETKGQVLTLTPTEVGAAPDCASPFARIKRKTWLSKPQALLKTPYDETIWIDIDAEVKQSLTPLFNQCPKDTFALCPELFFREEAEKNSGIIPKDAKSFNTGVIVYPANAPLLSLWAEAAKQTTALGDQDLLSRLIFEKKVPVILLPSTFNRIHPAIGESDDVIYHYASQMGQSTLLEKLKIGASS</sequence>
<dbReference type="KEGG" id="sng:SNE_A23550"/>
<dbReference type="OrthoDB" id="20904at2"/>
<dbReference type="Proteomes" id="UP000000496">
    <property type="component" value="Chromosome gsn.131"/>
</dbReference>
<dbReference type="InterPro" id="IPR029044">
    <property type="entry name" value="Nucleotide-diphossugar_trans"/>
</dbReference>
<dbReference type="RefSeq" id="WP_013944697.1">
    <property type="nucleotide sequence ID" value="NC_015713.1"/>
</dbReference>
<organism evidence="1 2">
    <name type="scientific">Simkania negevensis (strain ATCC VR-1471 / DSM 27360 / Z)</name>
    <dbReference type="NCBI Taxonomy" id="331113"/>
    <lineage>
        <taxon>Bacteria</taxon>
        <taxon>Pseudomonadati</taxon>
        <taxon>Chlamydiota</taxon>
        <taxon>Chlamydiia</taxon>
        <taxon>Parachlamydiales</taxon>
        <taxon>Simkaniaceae</taxon>
        <taxon>Simkania</taxon>
    </lineage>
</organism>
<evidence type="ECO:0000313" key="1">
    <source>
        <dbReference type="EMBL" id="CCB90232.1"/>
    </source>
</evidence>
<reference key="1">
    <citation type="journal article" date="2011" name="Mol. Biol. Evol.">
        <title>Unity in variety -- the pan-genome of the Chlamydiae.</title>
        <authorList>
            <person name="Collingro A."/>
            <person name="Tischler P."/>
            <person name="Weinmaier T."/>
            <person name="Penz T."/>
            <person name="Heinz E."/>
            <person name="Brunham R.C."/>
            <person name="Read T.D."/>
            <person name="Bavoil P.M."/>
            <person name="Sachse K."/>
            <person name="Kahane S."/>
            <person name="Friedman M.G."/>
            <person name="Rattei T."/>
            <person name="Myers G.S.A."/>
            <person name="Horn M."/>
        </authorList>
    </citation>
    <scope>NUCLEOTIDE SEQUENCE</scope>
    <source>
        <strain>Z</strain>
    </source>
</reference>
<dbReference type="eggNOG" id="COG1442">
    <property type="taxonomic scope" value="Bacteria"/>
</dbReference>
<evidence type="ECO:0008006" key="3">
    <source>
        <dbReference type="Google" id="ProtNLM"/>
    </source>
</evidence>
<accession>F8L4I1</accession>
<gene>
    <name evidence="1" type="ordered locus">SNE_A23550</name>
</gene>
<dbReference type="EMBL" id="FR872582">
    <property type="protein sequence ID" value="CCB90232.1"/>
    <property type="molecule type" value="Genomic_DNA"/>
</dbReference>
<keyword evidence="2" id="KW-1185">Reference proteome</keyword>